<dbReference type="PRINTS" id="PR01438">
    <property type="entry name" value="UNVRSLSTRESS"/>
</dbReference>
<evidence type="ECO:0000313" key="4">
    <source>
        <dbReference type="Proteomes" id="UP000233398"/>
    </source>
</evidence>
<evidence type="ECO:0000259" key="2">
    <source>
        <dbReference type="Pfam" id="PF00582"/>
    </source>
</evidence>
<evidence type="ECO:0000256" key="1">
    <source>
        <dbReference type="ARBA" id="ARBA00008791"/>
    </source>
</evidence>
<comment type="caution">
    <text evidence="3">The sequence shown here is derived from an EMBL/GenBank/DDBJ whole genome shotgun (WGS) entry which is preliminary data.</text>
</comment>
<feature type="domain" description="UspA" evidence="2">
    <location>
        <begin position="13"/>
        <end position="161"/>
    </location>
</feature>
<dbReference type="AlphaFoldDB" id="A0A2N0VE61"/>
<organism evidence="3 4">
    <name type="scientific">Rhodohalobacter barkolensis</name>
    <dbReference type="NCBI Taxonomy" id="2053187"/>
    <lineage>
        <taxon>Bacteria</taxon>
        <taxon>Pseudomonadati</taxon>
        <taxon>Balneolota</taxon>
        <taxon>Balneolia</taxon>
        <taxon>Balneolales</taxon>
        <taxon>Balneolaceae</taxon>
        <taxon>Rhodohalobacter</taxon>
    </lineage>
</organism>
<dbReference type="SUPFAM" id="SSF52402">
    <property type="entry name" value="Adenine nucleotide alpha hydrolases-like"/>
    <property type="match status" value="1"/>
</dbReference>
<dbReference type="Proteomes" id="UP000233398">
    <property type="component" value="Unassembled WGS sequence"/>
</dbReference>
<protein>
    <recommendedName>
        <fullName evidence="2">UspA domain-containing protein</fullName>
    </recommendedName>
</protein>
<accession>A0A2N0VE61</accession>
<evidence type="ECO:0000313" key="3">
    <source>
        <dbReference type="EMBL" id="PKD42477.1"/>
    </source>
</evidence>
<dbReference type="PANTHER" id="PTHR46268">
    <property type="entry name" value="STRESS RESPONSE PROTEIN NHAX"/>
    <property type="match status" value="1"/>
</dbReference>
<dbReference type="Gene3D" id="3.40.50.12370">
    <property type="match status" value="1"/>
</dbReference>
<keyword evidence="4" id="KW-1185">Reference proteome</keyword>
<gene>
    <name evidence="3" type="ORF">CWD77_13750</name>
</gene>
<dbReference type="CDD" id="cd00293">
    <property type="entry name" value="USP-like"/>
    <property type="match status" value="1"/>
</dbReference>
<dbReference type="OrthoDB" id="189896at2"/>
<sequence length="279" mass="31287">MTDSEETSIKMTEILVALDHSSHSRAALESAAFIAELMEAKIHGLFVHDNQWLRISKLSSLSEIDELTGRISPIGREAVEREIQKLERSIRKHFEIISRQHQLPHRWSTEKGEVADKVLEAAENCDIITIGSKGRSYSRTKKLGSTAATIIRSANKPILILQKRHNLNYPPIAIFDGSKKSISGLKIAEQIARRNETHLTVIDLSKAFPSTEKSGQALAGLKNDTKILQLNQPNMGRFLFMINKLQGGLLILPKNERYTRINTIEHILDSADCPVLLIN</sequence>
<dbReference type="InterPro" id="IPR006016">
    <property type="entry name" value="UspA"/>
</dbReference>
<proteinExistence type="inferred from homology"/>
<reference evidence="3 4" key="1">
    <citation type="submission" date="2017-11" db="EMBL/GenBank/DDBJ databases">
        <title>Rhodohalobacter 15182 sp. nov., isolated from a salt lake.</title>
        <authorList>
            <person name="Han S."/>
        </authorList>
    </citation>
    <scope>NUCLEOTIDE SEQUENCE [LARGE SCALE GENOMIC DNA]</scope>
    <source>
        <strain evidence="3 4">15182</strain>
    </source>
</reference>
<dbReference type="Pfam" id="PF00582">
    <property type="entry name" value="Usp"/>
    <property type="match status" value="1"/>
</dbReference>
<name>A0A2N0VE61_9BACT</name>
<comment type="similarity">
    <text evidence="1">Belongs to the universal stress protein A family.</text>
</comment>
<dbReference type="PANTHER" id="PTHR46268:SF6">
    <property type="entry name" value="UNIVERSAL STRESS PROTEIN UP12"/>
    <property type="match status" value="1"/>
</dbReference>
<dbReference type="InterPro" id="IPR006015">
    <property type="entry name" value="Universal_stress_UspA"/>
</dbReference>
<dbReference type="EMBL" id="PISP01000006">
    <property type="protein sequence ID" value="PKD42477.1"/>
    <property type="molecule type" value="Genomic_DNA"/>
</dbReference>
<dbReference type="RefSeq" id="WP_101074161.1">
    <property type="nucleotide sequence ID" value="NZ_PISP01000006.1"/>
</dbReference>